<name>A0A3N4MIT8_9BACT</name>
<feature type="transmembrane region" description="Helical" evidence="1">
    <location>
        <begin position="61"/>
        <end position="77"/>
    </location>
</feature>
<proteinExistence type="predicted"/>
<keyword evidence="3" id="KW-1185">Reference proteome</keyword>
<keyword evidence="1" id="KW-1133">Transmembrane helix</keyword>
<evidence type="ECO:0000313" key="3">
    <source>
        <dbReference type="Proteomes" id="UP000279089"/>
    </source>
</evidence>
<keyword evidence="1" id="KW-0812">Transmembrane</keyword>
<comment type="caution">
    <text evidence="2">The sequence shown here is derived from an EMBL/GenBank/DDBJ whole genome shotgun (WGS) entry which is preliminary data.</text>
</comment>
<feature type="transmembrane region" description="Helical" evidence="1">
    <location>
        <begin position="89"/>
        <end position="107"/>
    </location>
</feature>
<feature type="transmembrane region" description="Helical" evidence="1">
    <location>
        <begin position="113"/>
        <end position="134"/>
    </location>
</feature>
<evidence type="ECO:0000256" key="1">
    <source>
        <dbReference type="SAM" id="Phobius"/>
    </source>
</evidence>
<protein>
    <submittedName>
        <fullName evidence="2">Uncharacterized protein</fullName>
    </submittedName>
</protein>
<reference evidence="3" key="1">
    <citation type="submission" date="2018-11" db="EMBL/GenBank/DDBJ databases">
        <title>Chitinophaga lutea sp.nov., isolate from arsenic contaminated soil.</title>
        <authorList>
            <person name="Zong Y."/>
        </authorList>
    </citation>
    <scope>NUCLEOTIDE SEQUENCE [LARGE SCALE GENOMIC DNA]</scope>
    <source>
        <strain evidence="3">YLT18</strain>
    </source>
</reference>
<feature type="transmembrane region" description="Helical" evidence="1">
    <location>
        <begin position="6"/>
        <end position="23"/>
    </location>
</feature>
<dbReference type="Proteomes" id="UP000279089">
    <property type="component" value="Unassembled WGS sequence"/>
</dbReference>
<dbReference type="EMBL" id="RMBX01000010">
    <property type="protein sequence ID" value="RPD39589.1"/>
    <property type="molecule type" value="Genomic_DNA"/>
</dbReference>
<feature type="transmembrane region" description="Helical" evidence="1">
    <location>
        <begin position="191"/>
        <end position="207"/>
    </location>
</feature>
<evidence type="ECO:0000313" key="2">
    <source>
        <dbReference type="EMBL" id="RPD39589.1"/>
    </source>
</evidence>
<gene>
    <name evidence="2" type="ORF">EG028_18230</name>
</gene>
<organism evidence="2 3">
    <name type="scientific">Chitinophaga barathri</name>
    <dbReference type="NCBI Taxonomy" id="1647451"/>
    <lineage>
        <taxon>Bacteria</taxon>
        <taxon>Pseudomonadati</taxon>
        <taxon>Bacteroidota</taxon>
        <taxon>Chitinophagia</taxon>
        <taxon>Chitinophagales</taxon>
        <taxon>Chitinophagaceae</taxon>
        <taxon>Chitinophaga</taxon>
    </lineage>
</organism>
<accession>A0A3N4MIT8</accession>
<dbReference type="RefSeq" id="WP_123864710.1">
    <property type="nucleotide sequence ID" value="NZ_QXZY01000004.1"/>
</dbReference>
<keyword evidence="1" id="KW-0472">Membrane</keyword>
<dbReference type="AlphaFoldDB" id="A0A3N4MIT8"/>
<feature type="transmembrane region" description="Helical" evidence="1">
    <location>
        <begin position="30"/>
        <end position="49"/>
    </location>
</feature>
<sequence>MEYLLMALELAAFLVAWLHYSSLKRRGMVFIPVLLAVVLVSEAVGFLLLKKYVSWVPNGVWYNYMTPLQFLCIFLLFRRNTRSRPWRTAILCFAGLTVLLTLLYAILPHSRQFNTFNFTVEAGCVAVCCLHYLYECMNSNNITAIEKNPLFYFAMGTLLFYLGTLPLRSMYNYLYQHHRALFFGYYELSRILNYIMYGLIIFGILWAKKK</sequence>
<feature type="transmembrane region" description="Helical" evidence="1">
    <location>
        <begin position="150"/>
        <end position="171"/>
    </location>
</feature>